<dbReference type="EMBL" id="CP117268">
    <property type="protein sequence ID" value="WFS25959.1"/>
    <property type="molecule type" value="Genomic_DNA"/>
</dbReference>
<feature type="signal peptide" evidence="1">
    <location>
        <begin position="1"/>
        <end position="18"/>
    </location>
</feature>
<gene>
    <name evidence="2" type="ORF">PR018_20810</name>
</gene>
<name>A0ABY8IQV9_9HYPH</name>
<sequence>MFVRAALIFVLLSGSAGAAGDQSYQNPRFGYWIEIPKEFKIASAADNNDGITLESLNGKAKLLVWGNYIMEKNFKAESDRQRKFYVDDGWRISYEKRRPSWVSFSGARDHLILYVREIALCDGAMGNFSLEYPEADQKIYGDVIEQLLKSFVPLGHC</sequence>
<feature type="chain" id="PRO_5045505300" evidence="1">
    <location>
        <begin position="19"/>
        <end position="157"/>
    </location>
</feature>
<dbReference type="RefSeq" id="WP_142831186.1">
    <property type="nucleotide sequence ID" value="NZ_CP117268.1"/>
</dbReference>
<reference evidence="2 3" key="2">
    <citation type="journal article" date="2023" name="MicrobiologyOpen">
        <title>Genomics of the tumorigenes clade of the family Rhizobiaceae and description of Rhizobium rhododendri sp. nov.</title>
        <authorList>
            <person name="Kuzmanovic N."/>
            <person name="diCenzo G.C."/>
            <person name="Bunk B."/>
            <person name="Sproeer C."/>
            <person name="Fruehling A."/>
            <person name="Neumann-Schaal M."/>
            <person name="Overmann J."/>
            <person name="Smalla K."/>
        </authorList>
    </citation>
    <scope>NUCLEOTIDE SEQUENCE [LARGE SCALE GENOMIC DNA]</scope>
    <source>
        <strain evidence="3">rho-6.2</strain>
        <plasmid evidence="2 3">unnamed1</plasmid>
    </source>
</reference>
<keyword evidence="3" id="KW-1185">Reference proteome</keyword>
<protein>
    <submittedName>
        <fullName evidence="2">Uncharacterized protein</fullName>
    </submittedName>
</protein>
<keyword evidence="2" id="KW-0614">Plasmid</keyword>
<proteinExistence type="predicted"/>
<organism evidence="2 3">
    <name type="scientific">Rhizobium rhododendri</name>
    <dbReference type="NCBI Taxonomy" id="2506430"/>
    <lineage>
        <taxon>Bacteria</taxon>
        <taxon>Pseudomonadati</taxon>
        <taxon>Pseudomonadota</taxon>
        <taxon>Alphaproteobacteria</taxon>
        <taxon>Hyphomicrobiales</taxon>
        <taxon>Rhizobiaceae</taxon>
        <taxon>Rhizobium/Agrobacterium group</taxon>
        <taxon>Rhizobium</taxon>
    </lineage>
</organism>
<evidence type="ECO:0000256" key="1">
    <source>
        <dbReference type="SAM" id="SignalP"/>
    </source>
</evidence>
<geneLocation type="plasmid" evidence="2 3">
    <name>unnamed1</name>
</geneLocation>
<accession>A0ABY8IQV9</accession>
<keyword evidence="1" id="KW-0732">Signal</keyword>
<dbReference type="Proteomes" id="UP000318939">
    <property type="component" value="Plasmid unnamed1"/>
</dbReference>
<evidence type="ECO:0000313" key="3">
    <source>
        <dbReference type="Proteomes" id="UP000318939"/>
    </source>
</evidence>
<reference evidence="2 3" key="1">
    <citation type="journal article" date="2019" name="Phytopathology">
        <title>A Novel Group of Rhizobium tumorigenes-Like Agrobacteria Associated with Crown Gall Disease of Rhododendron and Blueberry.</title>
        <authorList>
            <person name="Kuzmanovic N."/>
            <person name="Behrens P."/>
            <person name="Idczak E."/>
            <person name="Wagner S."/>
            <person name="Gotz M."/>
            <person name="Sproer C."/>
            <person name="Bunk B."/>
            <person name="Overmann J."/>
            <person name="Smalla K."/>
        </authorList>
    </citation>
    <scope>NUCLEOTIDE SEQUENCE [LARGE SCALE GENOMIC DNA]</scope>
    <source>
        <strain evidence="3">rho-6.2</strain>
    </source>
</reference>
<evidence type="ECO:0000313" key="2">
    <source>
        <dbReference type="EMBL" id="WFS25959.1"/>
    </source>
</evidence>